<dbReference type="FunFam" id="3.40.1440.10:FF:000001">
    <property type="entry name" value="UvrABC system protein C"/>
    <property type="match status" value="1"/>
</dbReference>
<feature type="domain" description="UvrC family homology region profile" evidence="11">
    <location>
        <begin position="276"/>
        <end position="508"/>
    </location>
</feature>
<dbReference type="InterPro" id="IPR050066">
    <property type="entry name" value="UvrABC_protein_C"/>
</dbReference>
<dbReference type="Pfam" id="PF02151">
    <property type="entry name" value="UVR"/>
    <property type="match status" value="1"/>
</dbReference>
<dbReference type="GO" id="GO:0009432">
    <property type="term" value="P:SOS response"/>
    <property type="evidence" value="ECO:0007669"/>
    <property type="project" value="UniProtKB-UniRule"/>
</dbReference>
<evidence type="ECO:0000256" key="3">
    <source>
        <dbReference type="ARBA" id="ARBA00022769"/>
    </source>
</evidence>
<keyword evidence="3 7" id="KW-0228">DNA excision</keyword>
<evidence type="ECO:0000259" key="11">
    <source>
        <dbReference type="PROSITE" id="PS50165"/>
    </source>
</evidence>
<evidence type="ECO:0000259" key="9">
    <source>
        <dbReference type="PROSITE" id="PS50151"/>
    </source>
</evidence>
<dbReference type="GO" id="GO:0009381">
    <property type="term" value="F:excinuclease ABC activity"/>
    <property type="evidence" value="ECO:0007669"/>
    <property type="project" value="UniProtKB-UniRule"/>
</dbReference>
<dbReference type="PROSITE" id="PS50165">
    <property type="entry name" value="UVRC"/>
    <property type="match status" value="1"/>
</dbReference>
<feature type="region of interest" description="Disordered" evidence="8">
    <location>
        <begin position="123"/>
        <end position="148"/>
    </location>
</feature>
<feature type="domain" description="GIY-YIG" evidence="10">
    <location>
        <begin position="21"/>
        <end position="99"/>
    </location>
</feature>
<proteinExistence type="inferred from homology"/>
<keyword evidence="6 7" id="KW-0742">SOS response</keyword>
<dbReference type="PANTHER" id="PTHR30562">
    <property type="entry name" value="UVRC/OXIDOREDUCTASE"/>
    <property type="match status" value="1"/>
</dbReference>
<dbReference type="KEGG" id="ati:AL072_29095"/>
<dbReference type="SMART" id="SM00278">
    <property type="entry name" value="HhH1"/>
    <property type="match status" value="2"/>
</dbReference>
<comment type="function">
    <text evidence="7">The UvrABC repair system catalyzes the recognition and processing of DNA lesions. UvrC both incises the 5' and 3' sides of the lesion. The N-terminal half is responsible for the 3' incision and the C-terminal half is responsible for the 5' incision.</text>
</comment>
<dbReference type="GO" id="GO:0003677">
    <property type="term" value="F:DNA binding"/>
    <property type="evidence" value="ECO:0007669"/>
    <property type="project" value="UniProtKB-UniRule"/>
</dbReference>
<dbReference type="PROSITE" id="PS50164">
    <property type="entry name" value="GIY_YIG"/>
    <property type="match status" value="1"/>
</dbReference>
<dbReference type="Pfam" id="PF08459">
    <property type="entry name" value="UvrC_RNaseH_dom"/>
    <property type="match status" value="1"/>
</dbReference>
<dbReference type="PANTHER" id="PTHR30562:SF1">
    <property type="entry name" value="UVRABC SYSTEM PROTEIN C"/>
    <property type="match status" value="1"/>
</dbReference>
<feature type="compositionally biased region" description="Basic and acidic residues" evidence="8">
    <location>
        <begin position="126"/>
        <end position="148"/>
    </location>
</feature>
<protein>
    <recommendedName>
        <fullName evidence="7">UvrABC system protein C</fullName>
        <shortName evidence="7">Protein UvrC</shortName>
    </recommendedName>
    <alternativeName>
        <fullName evidence="7">Excinuclease ABC subunit C</fullName>
    </alternativeName>
</protein>
<dbReference type="InterPro" id="IPR010994">
    <property type="entry name" value="RuvA_2-like"/>
</dbReference>
<dbReference type="Gene3D" id="3.30.420.340">
    <property type="entry name" value="UvrC, RNAse H endonuclease domain"/>
    <property type="match status" value="1"/>
</dbReference>
<dbReference type="InterPro" id="IPR001943">
    <property type="entry name" value="UVR_dom"/>
</dbReference>
<sequence length="636" mass="69746">MDGASNRGAEVIRAQLATLPDTPGVYRMLAADGSVLYVGKAKNLKRRVASYTRNDGLPDRTRRMVALTRAMEFVTTHTEAEALLLEANLIRSLLPPFNILVKDDRSFSYIVIGKGHDFPRLMQHRGSAERRGTTGKGEAGKGNRRDSDLFGPYASPHLVGMTIAALQRAFLLRSCDDGVFASRTRPCLQHQIKRCSAPCVGRVGEEEYAAQVQGVRDVLSGRSAEVQADFARHMQDSSDRLEYEDAARWRDRIRALTALQSRQDINLEDTLGDADVLALHREGGAACVQAFFFRGGRNQGTRAFFPRIDAEEEPGDILAAFAAQLYADTPPPALLLLSHPVAAPELLAEALGLTAGRRVAVETPRRGPKRRTVEHALTNARDALGRRLADRSTQAALLEGVARVFALPAPPRRIEIYDTSHIQGAFPVGAMVVAGPEGFQRNAYRRFHIRDPEAAGDDYAMLRETFTRRFARARTEDRSQDEQGRSAGLWPDLILIDGGLGQLNAVRDELAMLGITDIPLVAIAKGPDRNAGRERFFRPGVPPLGLAANDPVLHFLQRLRDEAHRTAIDSHRARRMKAMSHSRIDGIPGIGPTRRKALLHHFGSATAVASAGLKDLEAAPGISAAIARKLYEHFHG</sequence>
<evidence type="ECO:0000256" key="2">
    <source>
        <dbReference type="ARBA" id="ARBA00022763"/>
    </source>
</evidence>
<gene>
    <name evidence="7" type="primary">uvrC</name>
    <name evidence="12" type="ORF">AL072_29095</name>
</gene>
<dbReference type="InterPro" id="IPR004791">
    <property type="entry name" value="UvrC"/>
</dbReference>
<dbReference type="AlphaFoldDB" id="A0AAC8W4K5"/>
<comment type="similarity">
    <text evidence="7">Belongs to the UvrC family.</text>
</comment>
<dbReference type="CDD" id="cd10434">
    <property type="entry name" value="GIY-YIG_UvrC_Cho"/>
    <property type="match status" value="1"/>
</dbReference>
<dbReference type="Proteomes" id="UP000069935">
    <property type="component" value="Chromosome 6"/>
</dbReference>
<evidence type="ECO:0000256" key="4">
    <source>
        <dbReference type="ARBA" id="ARBA00022881"/>
    </source>
</evidence>
<accession>A0AAC8W4K5</accession>
<dbReference type="SMART" id="SM00465">
    <property type="entry name" value="GIYc"/>
    <property type="match status" value="1"/>
</dbReference>
<reference evidence="13" key="1">
    <citation type="submission" date="2015-08" db="EMBL/GenBank/DDBJ databases">
        <title>Complete Genome Sequence of Azospirillum thiophilum BV-S.</title>
        <authorList>
            <person name="Fomenkov A."/>
            <person name="Vincze T."/>
            <person name="Grabovich M."/>
            <person name="Dubinina G."/>
            <person name="Orlova M."/>
            <person name="Belousova E."/>
            <person name="Roberts R.J."/>
        </authorList>
    </citation>
    <scope>NUCLEOTIDE SEQUENCE [LARGE SCALE GENOMIC DNA]</scope>
    <source>
        <strain evidence="13">BV-S</strain>
    </source>
</reference>
<dbReference type="Gene3D" id="1.10.150.20">
    <property type="entry name" value="5' to 3' exonuclease, C-terminal subdomain"/>
    <property type="match status" value="1"/>
</dbReference>
<comment type="subunit">
    <text evidence="7">Interacts with UvrB in an incision complex.</text>
</comment>
<dbReference type="InterPro" id="IPR000305">
    <property type="entry name" value="GIY-YIG_endonuc"/>
</dbReference>
<dbReference type="SUPFAM" id="SSF47781">
    <property type="entry name" value="RuvA domain 2-like"/>
    <property type="match status" value="1"/>
</dbReference>
<evidence type="ECO:0000259" key="10">
    <source>
        <dbReference type="PROSITE" id="PS50164"/>
    </source>
</evidence>
<keyword evidence="5 7" id="KW-0234">DNA repair</keyword>
<dbReference type="InterPro" id="IPR035901">
    <property type="entry name" value="GIY-YIG_endonuc_sf"/>
</dbReference>
<evidence type="ECO:0000256" key="7">
    <source>
        <dbReference type="HAMAP-Rule" id="MF_00203"/>
    </source>
</evidence>
<dbReference type="Pfam" id="PF14520">
    <property type="entry name" value="HHH_5"/>
    <property type="match status" value="1"/>
</dbReference>
<dbReference type="EMBL" id="CP012406">
    <property type="protein sequence ID" value="ALG75034.1"/>
    <property type="molecule type" value="Genomic_DNA"/>
</dbReference>
<dbReference type="HAMAP" id="MF_00203">
    <property type="entry name" value="UvrC"/>
    <property type="match status" value="1"/>
</dbReference>
<evidence type="ECO:0000313" key="13">
    <source>
        <dbReference type="Proteomes" id="UP000069935"/>
    </source>
</evidence>
<dbReference type="Gene3D" id="3.40.1440.10">
    <property type="entry name" value="GIY-YIG endonuclease"/>
    <property type="match status" value="1"/>
</dbReference>
<evidence type="ECO:0000256" key="8">
    <source>
        <dbReference type="SAM" id="MobiDB-lite"/>
    </source>
</evidence>
<dbReference type="SUPFAM" id="SSF82771">
    <property type="entry name" value="GIY-YIG endonuclease"/>
    <property type="match status" value="1"/>
</dbReference>
<dbReference type="InterPro" id="IPR001162">
    <property type="entry name" value="UvrC_RNase_H_dom"/>
</dbReference>
<dbReference type="InterPro" id="IPR047296">
    <property type="entry name" value="GIY-YIG_UvrC_Cho"/>
</dbReference>
<name>A0AAC8W4K5_9PROT</name>
<reference evidence="12 13" key="2">
    <citation type="journal article" date="2016" name="Genome Announc.">
        <title>Complete Genome Sequence of a Strain of Azospirillum thiophilum Isolated from a Sulfide Spring.</title>
        <authorList>
            <person name="Fomenkov A."/>
            <person name="Vincze T."/>
            <person name="Grabovich M."/>
            <person name="Anton B.P."/>
            <person name="Dubinina G."/>
            <person name="Orlova M."/>
            <person name="Belousova E."/>
            <person name="Roberts R.J."/>
        </authorList>
    </citation>
    <scope>NUCLEOTIDE SEQUENCE [LARGE SCALE GENOMIC DNA]</scope>
    <source>
        <strain evidence="12 13">BV-S</strain>
    </source>
</reference>
<evidence type="ECO:0000256" key="5">
    <source>
        <dbReference type="ARBA" id="ARBA00023204"/>
    </source>
</evidence>
<dbReference type="GO" id="GO:0005737">
    <property type="term" value="C:cytoplasm"/>
    <property type="evidence" value="ECO:0007669"/>
    <property type="project" value="UniProtKB-SubCell"/>
</dbReference>
<evidence type="ECO:0000256" key="1">
    <source>
        <dbReference type="ARBA" id="ARBA00022490"/>
    </source>
</evidence>
<feature type="domain" description="UVR" evidence="9">
    <location>
        <begin position="224"/>
        <end position="259"/>
    </location>
</feature>
<dbReference type="InterPro" id="IPR003583">
    <property type="entry name" value="Hlx-hairpin-Hlx_DNA-bd_motif"/>
</dbReference>
<comment type="subcellular location">
    <subcellularLocation>
        <location evidence="7">Cytoplasm</location>
    </subcellularLocation>
</comment>
<organism evidence="12 13">
    <name type="scientific">Azospirillum thiophilum</name>
    <dbReference type="NCBI Taxonomy" id="528244"/>
    <lineage>
        <taxon>Bacteria</taxon>
        <taxon>Pseudomonadati</taxon>
        <taxon>Pseudomonadota</taxon>
        <taxon>Alphaproteobacteria</taxon>
        <taxon>Rhodospirillales</taxon>
        <taxon>Azospirillaceae</taxon>
        <taxon>Azospirillum</taxon>
    </lineage>
</organism>
<dbReference type="SUPFAM" id="SSF46600">
    <property type="entry name" value="C-terminal UvrC-binding domain of UvrB"/>
    <property type="match status" value="1"/>
</dbReference>
<dbReference type="GO" id="GO:0009380">
    <property type="term" value="C:excinuclease repair complex"/>
    <property type="evidence" value="ECO:0007669"/>
    <property type="project" value="InterPro"/>
</dbReference>
<evidence type="ECO:0000313" key="12">
    <source>
        <dbReference type="EMBL" id="ALG75034.1"/>
    </source>
</evidence>
<keyword evidence="13" id="KW-1185">Reference proteome</keyword>
<dbReference type="Pfam" id="PF01541">
    <property type="entry name" value="GIY-YIG"/>
    <property type="match status" value="1"/>
</dbReference>
<dbReference type="NCBIfam" id="TIGR00194">
    <property type="entry name" value="uvrC"/>
    <property type="match status" value="1"/>
</dbReference>
<dbReference type="GO" id="GO:0006289">
    <property type="term" value="P:nucleotide-excision repair"/>
    <property type="evidence" value="ECO:0007669"/>
    <property type="project" value="UniProtKB-UniRule"/>
</dbReference>
<dbReference type="PROSITE" id="PS50151">
    <property type="entry name" value="UVR"/>
    <property type="match status" value="1"/>
</dbReference>
<dbReference type="RefSeq" id="WP_045584983.1">
    <property type="nucleotide sequence ID" value="NZ_CP012406.1"/>
</dbReference>
<dbReference type="Pfam" id="PF22920">
    <property type="entry name" value="UvrC_RNaseH"/>
    <property type="match status" value="1"/>
</dbReference>
<keyword evidence="4 7" id="KW-0267">Excision nuclease</keyword>
<keyword evidence="1 7" id="KW-0963">Cytoplasm</keyword>
<keyword evidence="2 7" id="KW-0227">DNA damage</keyword>
<evidence type="ECO:0000256" key="6">
    <source>
        <dbReference type="ARBA" id="ARBA00023236"/>
    </source>
</evidence>
<dbReference type="InterPro" id="IPR038476">
    <property type="entry name" value="UvrC_RNase_H_dom_sf"/>
</dbReference>
<dbReference type="InterPro" id="IPR036876">
    <property type="entry name" value="UVR_dom_sf"/>
</dbReference>